<keyword evidence="5" id="KW-1185">Reference proteome</keyword>
<reference evidence="2 5" key="2">
    <citation type="submission" date="2022-05" db="EMBL/GenBank/DDBJ databases">
        <title>Genome Sequencing of Bee-Associated Microbes.</title>
        <authorList>
            <person name="Dunlap C."/>
        </authorList>
    </citation>
    <scope>NUCLEOTIDE SEQUENCE [LARGE SCALE GENOMIC DNA]</scope>
    <source>
        <strain evidence="2 5">NRRL B-23120</strain>
    </source>
</reference>
<name>A0A410WZ45_9BACL</name>
<evidence type="ECO:0000259" key="1">
    <source>
        <dbReference type="PROSITE" id="PS51819"/>
    </source>
</evidence>
<dbReference type="InterPro" id="IPR029068">
    <property type="entry name" value="Glyas_Bleomycin-R_OHBP_Dase"/>
</dbReference>
<dbReference type="InterPro" id="IPR051332">
    <property type="entry name" value="Fosfomycin_Res_Enzymes"/>
</dbReference>
<evidence type="ECO:0000313" key="4">
    <source>
        <dbReference type="Proteomes" id="UP000288943"/>
    </source>
</evidence>
<evidence type="ECO:0000313" key="5">
    <source>
        <dbReference type="Proteomes" id="UP001527202"/>
    </source>
</evidence>
<dbReference type="KEGG" id="pchi:PC41400_19545"/>
<sequence>MKIEHMALWTADLEQMKSFYETYFGAVAGDKYTNAKKQFHSYFLQFESGARLELMTKPACAGREEGQIYLGYAHIAFSTGSEDKVVELTERLRRDGYTVESEPRVTGDGYFESVVLDPEGNSIEITV</sequence>
<dbReference type="Gene3D" id="3.10.180.10">
    <property type="entry name" value="2,3-Dihydroxybiphenyl 1,2-Dioxygenase, domain 1"/>
    <property type="match status" value="1"/>
</dbReference>
<dbReference type="OrthoDB" id="9789012at2"/>
<reference evidence="3 4" key="1">
    <citation type="submission" date="2018-01" db="EMBL/GenBank/DDBJ databases">
        <title>The whole genome sequencing and assembly of Paenibacillus chitinolyticus KCCM 41400 strain.</title>
        <authorList>
            <person name="Kim J.-Y."/>
            <person name="Park M.-K."/>
            <person name="Lee Y.-J."/>
            <person name="Yi H."/>
            <person name="Bahn Y.-S."/>
            <person name="Kim J.F."/>
            <person name="Lee D.-W."/>
        </authorList>
    </citation>
    <scope>NUCLEOTIDE SEQUENCE [LARGE SCALE GENOMIC DNA]</scope>
    <source>
        <strain evidence="3 4">KCCM 41400</strain>
    </source>
</reference>
<dbReference type="PANTHER" id="PTHR36113:SF1">
    <property type="entry name" value="GLYOXALASE_BLEOMYCIN RESISTANCE PROTEIN_DIOXYGENASE"/>
    <property type="match status" value="1"/>
</dbReference>
<dbReference type="EMBL" id="JAMDMJ010000015">
    <property type="protein sequence ID" value="MCY9596961.1"/>
    <property type="molecule type" value="Genomic_DNA"/>
</dbReference>
<organism evidence="3 4">
    <name type="scientific">Paenibacillus chitinolyticus</name>
    <dbReference type="NCBI Taxonomy" id="79263"/>
    <lineage>
        <taxon>Bacteria</taxon>
        <taxon>Bacillati</taxon>
        <taxon>Bacillota</taxon>
        <taxon>Bacilli</taxon>
        <taxon>Bacillales</taxon>
        <taxon>Paenibacillaceae</taxon>
        <taxon>Paenibacillus</taxon>
    </lineage>
</organism>
<proteinExistence type="predicted"/>
<keyword evidence="3" id="KW-0223">Dioxygenase</keyword>
<dbReference type="InterPro" id="IPR004360">
    <property type="entry name" value="Glyas_Fos-R_dOase_dom"/>
</dbReference>
<dbReference type="GO" id="GO:0051213">
    <property type="term" value="F:dioxygenase activity"/>
    <property type="evidence" value="ECO:0007669"/>
    <property type="project" value="UniProtKB-KW"/>
</dbReference>
<evidence type="ECO:0000313" key="3">
    <source>
        <dbReference type="EMBL" id="QAV19736.1"/>
    </source>
</evidence>
<gene>
    <name evidence="2" type="ORF">M5X16_14385</name>
    <name evidence="3" type="ORF">PC41400_19545</name>
</gene>
<keyword evidence="3" id="KW-0560">Oxidoreductase</keyword>
<dbReference type="PROSITE" id="PS51819">
    <property type="entry name" value="VOC"/>
    <property type="match status" value="1"/>
</dbReference>
<feature type="domain" description="VOC" evidence="1">
    <location>
        <begin position="2"/>
        <end position="127"/>
    </location>
</feature>
<dbReference type="PANTHER" id="PTHR36113">
    <property type="entry name" value="LYASE, PUTATIVE-RELATED-RELATED"/>
    <property type="match status" value="1"/>
</dbReference>
<dbReference type="SUPFAM" id="SSF54593">
    <property type="entry name" value="Glyoxalase/Bleomycin resistance protein/Dihydroxybiphenyl dioxygenase"/>
    <property type="match status" value="1"/>
</dbReference>
<evidence type="ECO:0000313" key="2">
    <source>
        <dbReference type="EMBL" id="MCY9596961.1"/>
    </source>
</evidence>
<dbReference type="AlphaFoldDB" id="A0A410WZ45"/>
<dbReference type="EMBL" id="CP026520">
    <property type="protein sequence ID" value="QAV19736.1"/>
    <property type="molecule type" value="Genomic_DNA"/>
</dbReference>
<protein>
    <submittedName>
        <fullName evidence="3">Glyoxalase/bleomycin resistance/extradiol dioxygenase family protein</fullName>
    </submittedName>
    <submittedName>
        <fullName evidence="2">VOC family protein</fullName>
    </submittedName>
</protein>
<accession>A0A410WZ45</accession>
<dbReference type="InterPro" id="IPR037523">
    <property type="entry name" value="VOC_core"/>
</dbReference>
<dbReference type="Pfam" id="PF00903">
    <property type="entry name" value="Glyoxalase"/>
    <property type="match status" value="1"/>
</dbReference>
<dbReference type="Proteomes" id="UP000288943">
    <property type="component" value="Chromosome"/>
</dbReference>
<dbReference type="GeneID" id="95376993"/>
<dbReference type="Proteomes" id="UP001527202">
    <property type="component" value="Unassembled WGS sequence"/>
</dbReference>
<dbReference type="RefSeq" id="WP_042227068.1">
    <property type="nucleotide sequence ID" value="NZ_CP026520.1"/>
</dbReference>